<evidence type="ECO:0000313" key="9">
    <source>
        <dbReference type="EMBL" id="KYG82387.1"/>
    </source>
</evidence>
<evidence type="ECO:0000256" key="5">
    <source>
        <dbReference type="ARBA" id="ARBA00023002"/>
    </source>
</evidence>
<dbReference type="InterPro" id="IPR051395">
    <property type="entry name" value="Cytochrome_c_Peroxidase/MauG"/>
</dbReference>
<feature type="domain" description="Cytochrome c" evidence="8">
    <location>
        <begin position="240"/>
        <end position="369"/>
    </location>
</feature>
<dbReference type="PANTHER" id="PTHR30600">
    <property type="entry name" value="CYTOCHROME C PEROXIDASE-RELATED"/>
    <property type="match status" value="1"/>
</dbReference>
<dbReference type="InterPro" id="IPR036909">
    <property type="entry name" value="Cyt_c-like_dom_sf"/>
</dbReference>
<dbReference type="GO" id="GO:0009055">
    <property type="term" value="F:electron transfer activity"/>
    <property type="evidence" value="ECO:0007669"/>
    <property type="project" value="InterPro"/>
</dbReference>
<proteinExistence type="predicted"/>
<dbReference type="GO" id="GO:0030313">
    <property type="term" value="C:cell envelope"/>
    <property type="evidence" value="ECO:0007669"/>
    <property type="project" value="UniProtKB-SubCell"/>
</dbReference>
<dbReference type="InterPro" id="IPR004852">
    <property type="entry name" value="Di-haem_cyt_c_peroxidsae"/>
</dbReference>
<sequence length="386" mass="42868">MKKLLLFSALMGLMYQSCTNSTIEGEEEFENIMKSDFSSILDLPNVSYNYANPDLPSHFRSNALESIDNTPSNNLITDAGATLGRVLFYDKNLSANNTIACASCHIQAKGFADANKLSEGFLGGNTGRNSMALANARYYDNGRFFWDERARSLEEQVLLPIQDEVEMGLSLSELVDKLQALDYYTPLFQAAFGSAEVTEDRVSKSLSQFVRSMVSYQAKFDAGATQVNNIGNDDFPNFSQIENQGKRLFFSGRTQCSNCHETVAFSGDQARNNGLDALTKDAGTGGITGRNQDLGKFKVSSLRNIGLTAPYMHDGRFNSLREVVQFYNNGIQDHPNLDNRLAQRNGRPIRMNLNNQEIDAIVAFLNTLTDQEFVTDVKFSSPFVAR</sequence>
<organism evidence="9 10">
    <name type="scientific">Roseivirga echinicomitans</name>
    <dbReference type="NCBI Taxonomy" id="296218"/>
    <lineage>
        <taxon>Bacteria</taxon>
        <taxon>Pseudomonadati</taxon>
        <taxon>Bacteroidota</taxon>
        <taxon>Cytophagia</taxon>
        <taxon>Cytophagales</taxon>
        <taxon>Roseivirgaceae</taxon>
        <taxon>Roseivirga</taxon>
    </lineage>
</organism>
<dbReference type="STRING" id="296218.AWN68_14070"/>
<evidence type="ECO:0000256" key="6">
    <source>
        <dbReference type="ARBA" id="ARBA00023004"/>
    </source>
</evidence>
<comment type="subcellular location">
    <subcellularLocation>
        <location evidence="1">Cell envelope</location>
    </subcellularLocation>
</comment>
<dbReference type="GO" id="GO:0020037">
    <property type="term" value="F:heme binding"/>
    <property type="evidence" value="ECO:0007669"/>
    <property type="project" value="InterPro"/>
</dbReference>
<evidence type="ECO:0000256" key="3">
    <source>
        <dbReference type="ARBA" id="ARBA00022723"/>
    </source>
</evidence>
<accession>A0A150XUG4</accession>
<evidence type="ECO:0000256" key="1">
    <source>
        <dbReference type="ARBA" id="ARBA00004196"/>
    </source>
</evidence>
<evidence type="ECO:0000259" key="8">
    <source>
        <dbReference type="PROSITE" id="PS51007"/>
    </source>
</evidence>
<keyword evidence="2 7" id="KW-0349">Heme</keyword>
<keyword evidence="4" id="KW-0732">Signal</keyword>
<dbReference type="RefSeq" id="WP_068412266.1">
    <property type="nucleotide sequence ID" value="NZ_LRDB01000003.1"/>
</dbReference>
<dbReference type="OrthoDB" id="9805202at2"/>
<name>A0A150XUG4_9BACT</name>
<protein>
    <submittedName>
        <fullName evidence="9">Cytochrome-c peroxidase</fullName>
    </submittedName>
</protein>
<keyword evidence="10" id="KW-1185">Reference proteome</keyword>
<dbReference type="PROSITE" id="PS51007">
    <property type="entry name" value="CYTC"/>
    <property type="match status" value="1"/>
</dbReference>
<evidence type="ECO:0000256" key="2">
    <source>
        <dbReference type="ARBA" id="ARBA00022617"/>
    </source>
</evidence>
<dbReference type="Pfam" id="PF03150">
    <property type="entry name" value="CCP_MauG"/>
    <property type="match status" value="1"/>
</dbReference>
<evidence type="ECO:0000256" key="4">
    <source>
        <dbReference type="ARBA" id="ARBA00022729"/>
    </source>
</evidence>
<keyword evidence="9" id="KW-0575">Peroxidase</keyword>
<dbReference type="GO" id="GO:0046872">
    <property type="term" value="F:metal ion binding"/>
    <property type="evidence" value="ECO:0007669"/>
    <property type="project" value="UniProtKB-KW"/>
</dbReference>
<keyword evidence="3 7" id="KW-0479">Metal-binding</keyword>
<dbReference type="GO" id="GO:0004130">
    <property type="term" value="F:cytochrome-c peroxidase activity"/>
    <property type="evidence" value="ECO:0007669"/>
    <property type="project" value="TreeGrafter"/>
</dbReference>
<dbReference type="AlphaFoldDB" id="A0A150XUG4"/>
<dbReference type="SUPFAM" id="SSF46626">
    <property type="entry name" value="Cytochrome c"/>
    <property type="match status" value="2"/>
</dbReference>
<dbReference type="InterPro" id="IPR009056">
    <property type="entry name" value="Cyt_c-like_dom"/>
</dbReference>
<dbReference type="EMBL" id="LRDB01000003">
    <property type="protein sequence ID" value="KYG82387.1"/>
    <property type="molecule type" value="Genomic_DNA"/>
</dbReference>
<keyword evidence="6 7" id="KW-0408">Iron</keyword>
<gene>
    <name evidence="9" type="ORF">AWN68_14070</name>
</gene>
<keyword evidence="5" id="KW-0560">Oxidoreductase</keyword>
<comment type="caution">
    <text evidence="9">The sequence shown here is derived from an EMBL/GenBank/DDBJ whole genome shotgun (WGS) entry which is preliminary data.</text>
</comment>
<dbReference type="Proteomes" id="UP000075615">
    <property type="component" value="Unassembled WGS sequence"/>
</dbReference>
<reference evidence="9 10" key="1">
    <citation type="submission" date="2016-01" db="EMBL/GenBank/DDBJ databases">
        <title>Genome sequencing of Roseivirga echinicomitans KMM 6058.</title>
        <authorList>
            <person name="Selvaratnam C."/>
            <person name="Thevarajoo S."/>
            <person name="Goh K.M."/>
            <person name="Ee R."/>
            <person name="Chan K.-G."/>
            <person name="Chong C.S."/>
        </authorList>
    </citation>
    <scope>NUCLEOTIDE SEQUENCE [LARGE SCALE GENOMIC DNA]</scope>
    <source>
        <strain evidence="9 10">KMM 6058</strain>
    </source>
</reference>
<dbReference type="PANTHER" id="PTHR30600:SF10">
    <property type="entry name" value="BLL6722 PROTEIN"/>
    <property type="match status" value="1"/>
</dbReference>
<evidence type="ECO:0000313" key="10">
    <source>
        <dbReference type="Proteomes" id="UP000075615"/>
    </source>
</evidence>
<dbReference type="Gene3D" id="1.10.760.10">
    <property type="entry name" value="Cytochrome c-like domain"/>
    <property type="match status" value="2"/>
</dbReference>
<evidence type="ECO:0000256" key="7">
    <source>
        <dbReference type="PROSITE-ProRule" id="PRU00433"/>
    </source>
</evidence>